<protein>
    <submittedName>
        <fullName evidence="2">Lachesin-like protein</fullName>
    </submittedName>
</protein>
<evidence type="ECO:0000259" key="1">
    <source>
        <dbReference type="PROSITE" id="PS50835"/>
    </source>
</evidence>
<dbReference type="SUPFAM" id="SSF48726">
    <property type="entry name" value="Immunoglobulin"/>
    <property type="match status" value="2"/>
</dbReference>
<feature type="domain" description="Ig-like" evidence="1">
    <location>
        <begin position="113"/>
        <end position="212"/>
    </location>
</feature>
<dbReference type="InterPro" id="IPR007110">
    <property type="entry name" value="Ig-like_dom"/>
</dbReference>
<dbReference type="Proteomes" id="UP000288716">
    <property type="component" value="Unassembled WGS sequence"/>
</dbReference>
<feature type="non-terminal residue" evidence="2">
    <location>
        <position position="1"/>
    </location>
</feature>
<feature type="domain" description="Ig-like" evidence="1">
    <location>
        <begin position="9"/>
        <end position="103"/>
    </location>
</feature>
<proteinExistence type="predicted"/>
<evidence type="ECO:0000313" key="2">
    <source>
        <dbReference type="EMBL" id="RWS25716.1"/>
    </source>
</evidence>
<accession>A0A443SDX2</accession>
<evidence type="ECO:0000313" key="3">
    <source>
        <dbReference type="Proteomes" id="UP000288716"/>
    </source>
</evidence>
<gene>
    <name evidence="2" type="ORF">B4U80_03816</name>
</gene>
<dbReference type="InterPro" id="IPR003598">
    <property type="entry name" value="Ig_sub2"/>
</dbReference>
<keyword evidence="3" id="KW-1185">Reference proteome</keyword>
<dbReference type="InterPro" id="IPR013106">
    <property type="entry name" value="Ig_V-set"/>
</dbReference>
<dbReference type="InterPro" id="IPR036179">
    <property type="entry name" value="Ig-like_dom_sf"/>
</dbReference>
<dbReference type="CDD" id="cd00096">
    <property type="entry name" value="Ig"/>
    <property type="match status" value="1"/>
</dbReference>
<dbReference type="VEuPathDB" id="VectorBase:LDEU006324"/>
<dbReference type="STRING" id="299467.A0A443SDX2"/>
<dbReference type="Pfam" id="PF07686">
    <property type="entry name" value="V-set"/>
    <property type="match status" value="1"/>
</dbReference>
<dbReference type="PANTHER" id="PTHR23278">
    <property type="entry name" value="SIDESTEP PROTEIN"/>
    <property type="match status" value="1"/>
</dbReference>
<organism evidence="2 3">
    <name type="scientific">Leptotrombidium deliense</name>
    <dbReference type="NCBI Taxonomy" id="299467"/>
    <lineage>
        <taxon>Eukaryota</taxon>
        <taxon>Metazoa</taxon>
        <taxon>Ecdysozoa</taxon>
        <taxon>Arthropoda</taxon>
        <taxon>Chelicerata</taxon>
        <taxon>Arachnida</taxon>
        <taxon>Acari</taxon>
        <taxon>Acariformes</taxon>
        <taxon>Trombidiformes</taxon>
        <taxon>Prostigmata</taxon>
        <taxon>Anystina</taxon>
        <taxon>Parasitengona</taxon>
        <taxon>Trombiculoidea</taxon>
        <taxon>Trombiculidae</taxon>
        <taxon>Leptotrombidium</taxon>
    </lineage>
</organism>
<dbReference type="EMBL" id="NCKV01003443">
    <property type="protein sequence ID" value="RWS25716.1"/>
    <property type="molecule type" value="Genomic_DNA"/>
</dbReference>
<dbReference type="Gene3D" id="2.60.40.10">
    <property type="entry name" value="Immunoglobulins"/>
    <property type="match status" value="2"/>
</dbReference>
<dbReference type="AlphaFoldDB" id="A0A443SDX2"/>
<dbReference type="InterPro" id="IPR013783">
    <property type="entry name" value="Ig-like_fold"/>
</dbReference>
<dbReference type="OrthoDB" id="6430706at2759"/>
<dbReference type="SMART" id="SM00409">
    <property type="entry name" value="IG"/>
    <property type="match status" value="2"/>
</dbReference>
<comment type="caution">
    <text evidence="2">The sequence shown here is derived from an EMBL/GenBank/DDBJ whole genome shotgun (WGS) entry which is preliminary data.</text>
</comment>
<reference evidence="2 3" key="1">
    <citation type="journal article" date="2018" name="Gigascience">
        <title>Genomes of trombidid mites reveal novel predicted allergens and laterally-transferred genes associated with secondary metabolism.</title>
        <authorList>
            <person name="Dong X."/>
            <person name="Chaisiri K."/>
            <person name="Xia D."/>
            <person name="Armstrong S.D."/>
            <person name="Fang Y."/>
            <person name="Donnelly M.J."/>
            <person name="Kadowaki T."/>
            <person name="McGarry J.W."/>
            <person name="Darby A.C."/>
            <person name="Makepeace B.L."/>
        </authorList>
    </citation>
    <scope>NUCLEOTIDE SEQUENCE [LARGE SCALE GENOMIC DNA]</scope>
    <source>
        <strain evidence="2">UoL-UT</strain>
    </source>
</reference>
<dbReference type="Pfam" id="PF13927">
    <property type="entry name" value="Ig_3"/>
    <property type="match status" value="1"/>
</dbReference>
<name>A0A443SDX2_9ACAR</name>
<dbReference type="InterPro" id="IPR003599">
    <property type="entry name" value="Ig_sub"/>
</dbReference>
<dbReference type="PROSITE" id="PS50835">
    <property type="entry name" value="IG_LIKE"/>
    <property type="match status" value="2"/>
</dbReference>
<dbReference type="SMART" id="SM00408">
    <property type="entry name" value="IGc2"/>
    <property type="match status" value="2"/>
</dbReference>
<sequence length="237" mass="26635">YPPYLAIVGGVVKLPCNITSPSDEDNVVLILWYRDDVSTPLYSIDSRSVSITNAKHFPGDILGDRGYFNVTYPIAYLIINPVNEDDSGEYRCRVDFRKARTVNRIMKLNVIVPVQHITIFDDYANRVKDIAGAYNENSKVNLTCEAEGGNPSPSVVWYSGATMIDETYYITPKGTTVNTLSLPPLKREDLMMVLSCKAFNNNITAPVSHTIAVDINCKFSQRLKHARYPLCVTFKHF</sequence>
<dbReference type="PANTHER" id="PTHR23278:SF19">
    <property type="entry name" value="OBSCURIN"/>
    <property type="match status" value="1"/>
</dbReference>